<reference evidence="4 5" key="1">
    <citation type="submission" date="2020-08" db="EMBL/GenBank/DDBJ databases">
        <title>Sequencing the genomes of 1000 actinobacteria strains.</title>
        <authorList>
            <person name="Klenk H.-P."/>
        </authorList>
    </citation>
    <scope>NUCLEOTIDE SEQUENCE [LARGE SCALE GENOMIC DNA]</scope>
    <source>
        <strain evidence="4 5">DSM 45823</strain>
    </source>
</reference>
<evidence type="ECO:0000313" key="5">
    <source>
        <dbReference type="Proteomes" id="UP000539313"/>
    </source>
</evidence>
<dbReference type="PANTHER" id="PTHR23308">
    <property type="entry name" value="NUCLEAR INHIBITOR OF PROTEIN PHOSPHATASE-1"/>
    <property type="match status" value="1"/>
</dbReference>
<keyword evidence="5" id="KW-1185">Reference proteome</keyword>
<dbReference type="AlphaFoldDB" id="A0A7W3R797"/>
<evidence type="ECO:0000256" key="2">
    <source>
        <dbReference type="SAM" id="MobiDB-lite"/>
    </source>
</evidence>
<evidence type="ECO:0000256" key="1">
    <source>
        <dbReference type="ARBA" id="ARBA00022553"/>
    </source>
</evidence>
<protein>
    <recommendedName>
        <fullName evidence="3">FHA domain-containing protein</fullName>
    </recommendedName>
</protein>
<dbReference type="Proteomes" id="UP000539313">
    <property type="component" value="Unassembled WGS sequence"/>
</dbReference>
<feature type="region of interest" description="Disordered" evidence="2">
    <location>
        <begin position="29"/>
        <end position="52"/>
    </location>
</feature>
<dbReference type="SUPFAM" id="SSF49879">
    <property type="entry name" value="SMAD/FHA domain"/>
    <property type="match status" value="1"/>
</dbReference>
<dbReference type="SMART" id="SM00240">
    <property type="entry name" value="FHA"/>
    <property type="match status" value="1"/>
</dbReference>
<dbReference type="InterPro" id="IPR008984">
    <property type="entry name" value="SMAD_FHA_dom_sf"/>
</dbReference>
<keyword evidence="1" id="KW-0597">Phosphoprotein</keyword>
<evidence type="ECO:0000259" key="3">
    <source>
        <dbReference type="PROSITE" id="PS50006"/>
    </source>
</evidence>
<comment type="caution">
    <text evidence="4">The sequence shown here is derived from an EMBL/GenBank/DDBJ whole genome shotgun (WGS) entry which is preliminary data.</text>
</comment>
<dbReference type="EMBL" id="JACJII010000001">
    <property type="protein sequence ID" value="MBA9002401.1"/>
    <property type="molecule type" value="Genomic_DNA"/>
</dbReference>
<dbReference type="PROSITE" id="PS50006">
    <property type="entry name" value="FHA_DOMAIN"/>
    <property type="match status" value="1"/>
</dbReference>
<evidence type="ECO:0000313" key="4">
    <source>
        <dbReference type="EMBL" id="MBA9002401.1"/>
    </source>
</evidence>
<dbReference type="CDD" id="cd00060">
    <property type="entry name" value="FHA"/>
    <property type="match status" value="1"/>
</dbReference>
<proteinExistence type="predicted"/>
<dbReference type="Pfam" id="PF00498">
    <property type="entry name" value="FHA"/>
    <property type="match status" value="1"/>
</dbReference>
<dbReference type="InterPro" id="IPR050923">
    <property type="entry name" value="Cell_Proc_Reg/RNA_Proc"/>
</dbReference>
<feature type="domain" description="FHA" evidence="3">
    <location>
        <begin position="163"/>
        <end position="222"/>
    </location>
</feature>
<feature type="compositionally biased region" description="Pro residues" evidence="2">
    <location>
        <begin position="29"/>
        <end position="41"/>
    </location>
</feature>
<accession>A0A7W3R797</accession>
<sequence>MPTCPNGHSSVADDYCDVCGDLMAGAAPAPAPTPGGDPPAGPSGGPDGGDEPCPACAAPRTGRFCETCGYDFETGNRPAVSRPTLQFPGVPAQPQQQAAAPAVPAPIYQRPVQRPAPGGWSAVVSADREYFETVLADLGPDGASLKFPPFAPQRRYMLVGRQVRIGRRSASRGFVPEIDLSTPPEDPGVSHIHAVLMARPDGTWVLVDPGSTNGTTINGSTEPIPFNEEVPVHDGDRIHVGAWTTITLRKE</sequence>
<gene>
    <name evidence="4" type="ORF">HNR21_001283</name>
</gene>
<dbReference type="Gene3D" id="2.60.200.20">
    <property type="match status" value="1"/>
</dbReference>
<dbReference type="InterPro" id="IPR000253">
    <property type="entry name" value="FHA_dom"/>
</dbReference>
<name>A0A7W3R797_9ACTN</name>
<organism evidence="4 5">
    <name type="scientific">Thermomonospora cellulosilytica</name>
    <dbReference type="NCBI Taxonomy" id="1411118"/>
    <lineage>
        <taxon>Bacteria</taxon>
        <taxon>Bacillati</taxon>
        <taxon>Actinomycetota</taxon>
        <taxon>Actinomycetes</taxon>
        <taxon>Streptosporangiales</taxon>
        <taxon>Thermomonosporaceae</taxon>
        <taxon>Thermomonospora</taxon>
    </lineage>
</organism>
<dbReference type="RefSeq" id="WP_119726509.1">
    <property type="nucleotide sequence ID" value="NZ_JACJII010000001.1"/>
</dbReference>